<evidence type="ECO:0000313" key="2">
    <source>
        <dbReference type="EMBL" id="CAB4279880.1"/>
    </source>
</evidence>
<gene>
    <name evidence="2" type="ORF">CURHAP_LOCUS32542</name>
</gene>
<proteinExistence type="predicted"/>
<accession>A0A6J5UTM6</accession>
<evidence type="ECO:0000313" key="3">
    <source>
        <dbReference type="Proteomes" id="UP000507222"/>
    </source>
</evidence>
<dbReference type="AlphaFoldDB" id="A0A6J5UTM6"/>
<evidence type="ECO:0000256" key="1">
    <source>
        <dbReference type="SAM" id="MobiDB-lite"/>
    </source>
</evidence>
<feature type="region of interest" description="Disordered" evidence="1">
    <location>
        <begin position="1"/>
        <end position="39"/>
    </location>
</feature>
<protein>
    <submittedName>
        <fullName evidence="2">Uncharacterized protein</fullName>
    </submittedName>
</protein>
<feature type="compositionally biased region" description="Basic and acidic residues" evidence="1">
    <location>
        <begin position="9"/>
        <end position="31"/>
    </location>
</feature>
<reference evidence="2 3" key="1">
    <citation type="submission" date="2020-05" db="EMBL/GenBank/DDBJ databases">
        <authorList>
            <person name="Campoy J."/>
            <person name="Schneeberger K."/>
            <person name="Spophaly S."/>
        </authorList>
    </citation>
    <scope>NUCLEOTIDE SEQUENCE [LARGE SCALE GENOMIC DNA]</scope>
    <source>
        <strain evidence="2">PruArmRojPasFocal</strain>
    </source>
</reference>
<name>A0A6J5UTM6_PRUAR</name>
<dbReference type="Proteomes" id="UP000507222">
    <property type="component" value="Unassembled WGS sequence"/>
</dbReference>
<dbReference type="EMBL" id="CAEKDK010000005">
    <property type="protein sequence ID" value="CAB4279880.1"/>
    <property type="molecule type" value="Genomic_DNA"/>
</dbReference>
<organism evidence="2 3">
    <name type="scientific">Prunus armeniaca</name>
    <name type="common">Apricot</name>
    <name type="synonym">Armeniaca vulgaris</name>
    <dbReference type="NCBI Taxonomy" id="36596"/>
    <lineage>
        <taxon>Eukaryota</taxon>
        <taxon>Viridiplantae</taxon>
        <taxon>Streptophyta</taxon>
        <taxon>Embryophyta</taxon>
        <taxon>Tracheophyta</taxon>
        <taxon>Spermatophyta</taxon>
        <taxon>Magnoliopsida</taxon>
        <taxon>eudicotyledons</taxon>
        <taxon>Gunneridae</taxon>
        <taxon>Pentapetalae</taxon>
        <taxon>rosids</taxon>
        <taxon>fabids</taxon>
        <taxon>Rosales</taxon>
        <taxon>Rosaceae</taxon>
        <taxon>Amygdaloideae</taxon>
        <taxon>Amygdaleae</taxon>
        <taxon>Prunus</taxon>
    </lineage>
</organism>
<sequence>MGESIDSIEGEREWGDKGELEYRRQRGEGMGRQRGMGGEMALQGKCHASSVVGGYIC</sequence>